<feature type="domain" description="SCP" evidence="2">
    <location>
        <begin position="63"/>
        <end position="207"/>
    </location>
</feature>
<comment type="caution">
    <text evidence="3">The sequence shown here is derived from an EMBL/GenBank/DDBJ whole genome shotgun (WGS) entry which is preliminary data.</text>
</comment>
<gene>
    <name evidence="3" type="ORF">AAG747_13435</name>
</gene>
<dbReference type="PANTHER" id="PTHR31157:SF1">
    <property type="entry name" value="SCP DOMAIN-CONTAINING PROTEIN"/>
    <property type="match status" value="1"/>
</dbReference>
<dbReference type="Gene3D" id="3.40.33.10">
    <property type="entry name" value="CAP"/>
    <property type="match status" value="1"/>
</dbReference>
<keyword evidence="1" id="KW-0732">Signal</keyword>
<accession>A0AAW9S7J3</accession>
<evidence type="ECO:0000256" key="1">
    <source>
        <dbReference type="SAM" id="SignalP"/>
    </source>
</evidence>
<dbReference type="RefSeq" id="WP_346821696.1">
    <property type="nucleotide sequence ID" value="NZ_JBDKWZ010000007.1"/>
</dbReference>
<feature type="signal peptide" evidence="1">
    <location>
        <begin position="1"/>
        <end position="20"/>
    </location>
</feature>
<evidence type="ECO:0000259" key="2">
    <source>
        <dbReference type="Pfam" id="PF00188"/>
    </source>
</evidence>
<dbReference type="AlphaFoldDB" id="A0AAW9S7J3"/>
<organism evidence="3 4">
    <name type="scientific">Rapidithrix thailandica</name>
    <dbReference type="NCBI Taxonomy" id="413964"/>
    <lineage>
        <taxon>Bacteria</taxon>
        <taxon>Pseudomonadati</taxon>
        <taxon>Bacteroidota</taxon>
        <taxon>Cytophagia</taxon>
        <taxon>Cytophagales</taxon>
        <taxon>Flammeovirgaceae</taxon>
        <taxon>Rapidithrix</taxon>
    </lineage>
</organism>
<dbReference type="InterPro" id="IPR014044">
    <property type="entry name" value="CAP_dom"/>
</dbReference>
<proteinExistence type="predicted"/>
<dbReference type="Proteomes" id="UP001403385">
    <property type="component" value="Unassembled WGS sequence"/>
</dbReference>
<sequence>MMKYTFLWCLCLFCHAPLFCQSGWEAEMYQTHNYQTFSQLPQAQKPIVLKDIDYPLLNAAVFYETNRIRAKHKLPLCQYSPTLEQVAWEHSKDMVKYNFYSHKSKVKGKRTMTDRLNAAGLVNTFAAENIAYTFAIQLTPNRAVYGPSQNGGYFSYQYKGAPIPTHTYLSFAKSILQEWMNSPGHRANILDRNYRYLGCGTYLDKVRKKDQPPYFKTTQNFSSDDPTVAQ</sequence>
<dbReference type="CDD" id="cd05379">
    <property type="entry name" value="CAP_bacterial"/>
    <property type="match status" value="1"/>
</dbReference>
<evidence type="ECO:0000313" key="3">
    <source>
        <dbReference type="EMBL" id="MEN7548919.1"/>
    </source>
</evidence>
<dbReference type="SUPFAM" id="SSF55797">
    <property type="entry name" value="PR-1-like"/>
    <property type="match status" value="1"/>
</dbReference>
<dbReference type="PANTHER" id="PTHR31157">
    <property type="entry name" value="SCP DOMAIN-CONTAINING PROTEIN"/>
    <property type="match status" value="1"/>
</dbReference>
<evidence type="ECO:0000313" key="4">
    <source>
        <dbReference type="Proteomes" id="UP001403385"/>
    </source>
</evidence>
<dbReference type="Pfam" id="PF00188">
    <property type="entry name" value="CAP"/>
    <property type="match status" value="1"/>
</dbReference>
<protein>
    <submittedName>
        <fullName evidence="3">CAP domain-containing protein</fullName>
    </submittedName>
</protein>
<dbReference type="InterPro" id="IPR035940">
    <property type="entry name" value="CAP_sf"/>
</dbReference>
<keyword evidence="4" id="KW-1185">Reference proteome</keyword>
<dbReference type="EMBL" id="JBDKWZ010000007">
    <property type="protein sequence ID" value="MEN7548919.1"/>
    <property type="molecule type" value="Genomic_DNA"/>
</dbReference>
<feature type="chain" id="PRO_5043667754" evidence="1">
    <location>
        <begin position="21"/>
        <end position="230"/>
    </location>
</feature>
<name>A0AAW9S7J3_9BACT</name>
<reference evidence="3 4" key="1">
    <citation type="submission" date="2024-04" db="EMBL/GenBank/DDBJ databases">
        <title>Novel genus in family Flammeovirgaceae.</title>
        <authorList>
            <person name="Nguyen T.H."/>
            <person name="Vuong T.Q."/>
            <person name="Le H."/>
            <person name="Kim S.-G."/>
        </authorList>
    </citation>
    <scope>NUCLEOTIDE SEQUENCE [LARGE SCALE GENOMIC DNA]</scope>
    <source>
        <strain evidence="3 4">JCM 23209</strain>
    </source>
</reference>